<organism evidence="1 2">
    <name type="scientific">Spodoptera exigua</name>
    <name type="common">Beet armyworm</name>
    <name type="synonym">Noctua fulgens</name>
    <dbReference type="NCBI Taxonomy" id="7107"/>
    <lineage>
        <taxon>Eukaryota</taxon>
        <taxon>Metazoa</taxon>
        <taxon>Ecdysozoa</taxon>
        <taxon>Arthropoda</taxon>
        <taxon>Hexapoda</taxon>
        <taxon>Insecta</taxon>
        <taxon>Pterygota</taxon>
        <taxon>Neoptera</taxon>
        <taxon>Endopterygota</taxon>
        <taxon>Lepidoptera</taxon>
        <taxon>Glossata</taxon>
        <taxon>Ditrysia</taxon>
        <taxon>Noctuoidea</taxon>
        <taxon>Noctuidae</taxon>
        <taxon>Amphipyrinae</taxon>
        <taxon>Spodoptera</taxon>
    </lineage>
</organism>
<evidence type="ECO:0000313" key="2">
    <source>
        <dbReference type="Proteomes" id="UP000814243"/>
    </source>
</evidence>
<gene>
    <name evidence="1" type="ORF">HF086_017656</name>
</gene>
<dbReference type="AlphaFoldDB" id="A0A922SIG9"/>
<protein>
    <submittedName>
        <fullName evidence="1">Uncharacterized protein</fullName>
    </submittedName>
</protein>
<reference evidence="1" key="1">
    <citation type="journal article" date="2021" name="G3 (Bethesda)">
        <title>Genome and transcriptome analysis of the beet armyworm Spodoptera exigua reveals targets for pest control. .</title>
        <authorList>
            <person name="Simon S."/>
            <person name="Breeschoten T."/>
            <person name="Jansen H.J."/>
            <person name="Dirks R.P."/>
            <person name="Schranz M.E."/>
            <person name="Ros V.I.D."/>
        </authorList>
    </citation>
    <scope>NUCLEOTIDE SEQUENCE</scope>
    <source>
        <strain evidence="1">TB_SE_WUR_2020</strain>
    </source>
</reference>
<dbReference type="Proteomes" id="UP000814243">
    <property type="component" value="Unassembled WGS sequence"/>
</dbReference>
<evidence type="ECO:0000313" key="1">
    <source>
        <dbReference type="EMBL" id="KAH9639662.1"/>
    </source>
</evidence>
<name>A0A922SIG9_SPOEX</name>
<dbReference type="EMBL" id="JACEFF010000319">
    <property type="protein sequence ID" value="KAH9639662.1"/>
    <property type="molecule type" value="Genomic_DNA"/>
</dbReference>
<comment type="caution">
    <text evidence="1">The sequence shown here is derived from an EMBL/GenBank/DDBJ whole genome shotgun (WGS) entry which is preliminary data.</text>
</comment>
<proteinExistence type="predicted"/>
<accession>A0A922SIG9</accession>
<sequence>MGFIQDSKMVLNLAQFTWEFLDDANVTYELYEEDYATFESSAVNIDSVPQKKKRKDYVDRHRRKLPEYQPGDMVLVNLHPISKGSQGISAKFAPRRDGPYIIKEQHGPASFKLASVADPGTSIGLYHASALTPYKRGDEMTAPNPFNLFVVEDDQESKLLKRKQFLQQPNEAVDGLRSKSDMVLVNLHPISKGSQGISAKFAPRRDGPYIIKEQHGPASFKLASVADPGTSIGLYHASALTPYKRGDEMTAPNPFNLFVVEDDQESKLLKRKQFLQQPNEAVDGLRSK</sequence>
<feature type="non-terminal residue" evidence="1">
    <location>
        <position position="288"/>
    </location>
</feature>